<keyword evidence="2" id="KW-0732">Signal</keyword>
<evidence type="ECO:0000259" key="5">
    <source>
        <dbReference type="Pfam" id="PF07940"/>
    </source>
</evidence>
<dbReference type="Proteomes" id="UP001209755">
    <property type="component" value="Unassembled WGS sequence"/>
</dbReference>
<gene>
    <name evidence="6" type="ORF">M2319_002994</name>
</gene>
<proteinExistence type="predicted"/>
<dbReference type="InterPro" id="IPR012480">
    <property type="entry name" value="Hepar_II_III_C"/>
</dbReference>
<dbReference type="PANTHER" id="PTHR39210">
    <property type="entry name" value="HEPARIN-SULFATE LYASE"/>
    <property type="match status" value="1"/>
</dbReference>
<reference evidence="7" key="1">
    <citation type="submission" date="2023-07" db="EMBL/GenBank/DDBJ databases">
        <title>Genome sequencing of Purple Non-Sulfur Bacteria from various extreme environments.</title>
        <authorList>
            <person name="Mayer M."/>
        </authorList>
    </citation>
    <scope>NUCLEOTIDE SEQUENCE [LARGE SCALE GENOMIC DNA]</scope>
    <source>
        <strain evidence="7">DSM 17935</strain>
    </source>
</reference>
<dbReference type="Pfam" id="PF07940">
    <property type="entry name" value="Hepar_II_III_C"/>
    <property type="match status" value="1"/>
</dbReference>
<keyword evidence="4" id="KW-0456">Lyase</keyword>
<evidence type="ECO:0000313" key="6">
    <source>
        <dbReference type="EMBL" id="MCW2308648.1"/>
    </source>
</evidence>
<dbReference type="EMBL" id="JAOQNS010000008">
    <property type="protein sequence ID" value="MCW2308648.1"/>
    <property type="molecule type" value="Genomic_DNA"/>
</dbReference>
<protein>
    <submittedName>
        <fullName evidence="6">Heparinase superfamily protein</fullName>
    </submittedName>
</protein>
<evidence type="ECO:0000256" key="2">
    <source>
        <dbReference type="ARBA" id="ARBA00022729"/>
    </source>
</evidence>
<evidence type="ECO:0000313" key="7">
    <source>
        <dbReference type="Proteomes" id="UP001209755"/>
    </source>
</evidence>
<organism evidence="6 7">
    <name type="scientific">Rhodobium gokarnense</name>
    <dbReference type="NCBI Taxonomy" id="364296"/>
    <lineage>
        <taxon>Bacteria</taxon>
        <taxon>Pseudomonadati</taxon>
        <taxon>Pseudomonadota</taxon>
        <taxon>Alphaproteobacteria</taxon>
        <taxon>Hyphomicrobiales</taxon>
        <taxon>Rhodobiaceae</taxon>
        <taxon>Rhodobium</taxon>
    </lineage>
</organism>
<keyword evidence="3" id="KW-0574">Periplasm</keyword>
<comment type="caution">
    <text evidence="6">The sequence shown here is derived from an EMBL/GenBank/DDBJ whole genome shotgun (WGS) entry which is preliminary data.</text>
</comment>
<name>A0ABT3HE26_9HYPH</name>
<dbReference type="Gene3D" id="2.70.98.70">
    <property type="match status" value="1"/>
</dbReference>
<dbReference type="InterPro" id="IPR008929">
    <property type="entry name" value="Chondroitin_lyas"/>
</dbReference>
<comment type="subcellular location">
    <subcellularLocation>
        <location evidence="1">Periplasm</location>
    </subcellularLocation>
</comment>
<evidence type="ECO:0000256" key="3">
    <source>
        <dbReference type="ARBA" id="ARBA00022764"/>
    </source>
</evidence>
<dbReference type="Gene3D" id="1.50.10.100">
    <property type="entry name" value="Chondroitin AC/alginate lyase"/>
    <property type="match status" value="1"/>
</dbReference>
<evidence type="ECO:0000256" key="4">
    <source>
        <dbReference type="ARBA" id="ARBA00023239"/>
    </source>
</evidence>
<feature type="domain" description="Heparinase II/III-like C-terminal" evidence="5">
    <location>
        <begin position="312"/>
        <end position="570"/>
    </location>
</feature>
<sequence>MVARVLSEQLQIWRLVLSHISRHAMGWMRAGLVGRILPGAPLPDRLVIAPQDIRTADPIIAEDIYAGRFAFVGQLVEVGGQSPFEVRPPSAEWARALHEFGWLRHLRVSDRALSQSNARALIEDWIRLTPRKHPIAWAPEVVARRVQSWLSQSPLFLEGCNRTFYRRFMRSLHKQIVYLRNIINEAPEGMARMRVAIALAAASASASGSSRFVRQAAKRLDYELDHQILPDGGHISRSPGAIIEILADLLPVRQAFNARGIAPSQAMMNAIDRMMPMLRFFWHGDGSFALFNGMGTTPTDLVATILAYDDARGAPPNNASHSGYQRIATGRTVVILDTGPPPPAAVSHRAHAGCLSFEMSSGRNIVVVNCGAPTRDREALWQVVRATAAHSTAVLNDTSSCRFLAAAWLRRWIGTPILSGPKKIEVDRREDDGVISVTASHDGYARRFNIVHERGLLMTADGGRIIGVDRFRTVGKGPRREADQYAIRFHLHPTVKASRLRSGDAILIVCPDGEAWEFTAHSSEPGDPDAEQLDAMLEESIYLSDTHGHRRTEQIVVYGRIRHAPTVTWSLTRQAAATAARGRSYGEPELPL</sequence>
<dbReference type="PANTHER" id="PTHR39210:SF1">
    <property type="entry name" value="HEPARIN-SULFATE LYASE"/>
    <property type="match status" value="1"/>
</dbReference>
<accession>A0ABT3HE26</accession>
<keyword evidence="7" id="KW-1185">Reference proteome</keyword>
<evidence type="ECO:0000256" key="1">
    <source>
        <dbReference type="ARBA" id="ARBA00004418"/>
    </source>
</evidence>
<dbReference type="RefSeq" id="WP_264602259.1">
    <property type="nucleotide sequence ID" value="NZ_JAOQNS010000008.1"/>
</dbReference>